<comment type="similarity">
    <text evidence="3">Belongs to the very long-chain fatty acids dehydratase HACD family.</text>
</comment>
<keyword evidence="17" id="KW-1185">Reference proteome</keyword>
<feature type="transmembrane region" description="Helical" evidence="14">
    <location>
        <begin position="157"/>
        <end position="179"/>
    </location>
</feature>
<keyword evidence="9" id="KW-0443">Lipid metabolism</keyword>
<dbReference type="InterPro" id="IPR007482">
    <property type="entry name" value="Tyr_Pase-like_PTPLA"/>
</dbReference>
<dbReference type="OrthoDB" id="46988at2759"/>
<keyword evidence="7" id="KW-0276">Fatty acid metabolism</keyword>
<dbReference type="GO" id="GO:0005789">
    <property type="term" value="C:endoplasmic reticulum membrane"/>
    <property type="evidence" value="ECO:0007669"/>
    <property type="project" value="TreeGrafter"/>
</dbReference>
<dbReference type="EMBL" id="GL349433">
    <property type="protein sequence ID" value="KNC46125.1"/>
    <property type="molecule type" value="Genomic_DNA"/>
</dbReference>
<feature type="chain" id="PRO_5005537059" description="very-long-chain (3R)-3-hydroxyacyl-CoA dehydratase" evidence="15">
    <location>
        <begin position="17"/>
        <end position="726"/>
    </location>
</feature>
<dbReference type="Proteomes" id="UP000054408">
    <property type="component" value="Unassembled WGS sequence"/>
</dbReference>
<evidence type="ECO:0000256" key="5">
    <source>
        <dbReference type="ARBA" id="ARBA00022516"/>
    </source>
</evidence>
<dbReference type="AlphaFoldDB" id="A0A0L0D1Y2"/>
<evidence type="ECO:0000256" key="10">
    <source>
        <dbReference type="ARBA" id="ARBA00023136"/>
    </source>
</evidence>
<proteinExistence type="inferred from homology"/>
<feature type="transmembrane region" description="Helical" evidence="14">
    <location>
        <begin position="83"/>
        <end position="102"/>
    </location>
</feature>
<evidence type="ECO:0000256" key="12">
    <source>
        <dbReference type="ARBA" id="ARBA00023239"/>
    </source>
</evidence>
<feature type="transmembrane region" description="Helical" evidence="14">
    <location>
        <begin position="123"/>
        <end position="145"/>
    </location>
</feature>
<dbReference type="STRING" id="461836.A0A0L0D1Y2"/>
<name>A0A0L0D1Y2_THETB</name>
<dbReference type="GeneID" id="25560059"/>
<evidence type="ECO:0000256" key="13">
    <source>
        <dbReference type="ARBA" id="ARBA00036671"/>
    </source>
</evidence>
<gene>
    <name evidence="16" type="ORF">AMSG_00243</name>
</gene>
<keyword evidence="6 14" id="KW-0812">Transmembrane</keyword>
<dbReference type="UniPathway" id="UPA00094"/>
<evidence type="ECO:0000256" key="14">
    <source>
        <dbReference type="SAM" id="Phobius"/>
    </source>
</evidence>
<protein>
    <recommendedName>
        <fullName evidence="4">very-long-chain (3R)-3-hydroxyacyl-CoA dehydratase</fullName>
        <ecNumber evidence="4">4.2.1.134</ecNumber>
    </recommendedName>
</protein>
<keyword evidence="12" id="KW-0456">Lyase</keyword>
<evidence type="ECO:0000256" key="8">
    <source>
        <dbReference type="ARBA" id="ARBA00022989"/>
    </source>
</evidence>
<evidence type="ECO:0000256" key="6">
    <source>
        <dbReference type="ARBA" id="ARBA00022692"/>
    </source>
</evidence>
<evidence type="ECO:0000256" key="15">
    <source>
        <dbReference type="SAM" id="SignalP"/>
    </source>
</evidence>
<feature type="signal peptide" evidence="15">
    <location>
        <begin position="1"/>
        <end position="16"/>
    </location>
</feature>
<reference evidence="16 17" key="1">
    <citation type="submission" date="2010-05" db="EMBL/GenBank/DDBJ databases">
        <title>The Genome Sequence of Thecamonas trahens ATCC 50062.</title>
        <authorList>
            <consortium name="The Broad Institute Genome Sequencing Platform"/>
            <person name="Russ C."/>
            <person name="Cuomo C."/>
            <person name="Shea T."/>
            <person name="Young S.K."/>
            <person name="Zeng Q."/>
            <person name="Koehrsen M."/>
            <person name="Haas B."/>
            <person name="Borodovsky M."/>
            <person name="Guigo R."/>
            <person name="Alvarado L."/>
            <person name="Berlin A."/>
            <person name="Bochicchio J."/>
            <person name="Borenstein D."/>
            <person name="Chapman S."/>
            <person name="Chen Z."/>
            <person name="Freedman E."/>
            <person name="Gellesch M."/>
            <person name="Goldberg J."/>
            <person name="Griggs A."/>
            <person name="Gujja S."/>
            <person name="Heilman E."/>
            <person name="Heiman D."/>
            <person name="Hepburn T."/>
            <person name="Howarth C."/>
            <person name="Jen D."/>
            <person name="Larson L."/>
            <person name="Mehta T."/>
            <person name="Park D."/>
            <person name="Pearson M."/>
            <person name="Roberts A."/>
            <person name="Saif S."/>
            <person name="Shenoy N."/>
            <person name="Sisk P."/>
            <person name="Stolte C."/>
            <person name="Sykes S."/>
            <person name="Thomson T."/>
            <person name="Walk T."/>
            <person name="White J."/>
            <person name="Yandava C."/>
            <person name="Burger G."/>
            <person name="Gray M.W."/>
            <person name="Holland P.W.H."/>
            <person name="King N."/>
            <person name="Lang F.B.F."/>
            <person name="Roger A.J."/>
            <person name="Ruiz-Trillo I."/>
            <person name="Lander E."/>
            <person name="Nusbaum C."/>
        </authorList>
    </citation>
    <scope>NUCLEOTIDE SEQUENCE [LARGE SCALE GENOMIC DNA]</scope>
    <source>
        <strain evidence="16 17">ATCC 50062</strain>
    </source>
</reference>
<organism evidence="16 17">
    <name type="scientific">Thecamonas trahens ATCC 50062</name>
    <dbReference type="NCBI Taxonomy" id="461836"/>
    <lineage>
        <taxon>Eukaryota</taxon>
        <taxon>Apusozoa</taxon>
        <taxon>Apusomonadida</taxon>
        <taxon>Apusomonadidae</taxon>
        <taxon>Thecamonas</taxon>
    </lineage>
</organism>
<dbReference type="GO" id="GO:0030148">
    <property type="term" value="P:sphingolipid biosynthetic process"/>
    <property type="evidence" value="ECO:0007669"/>
    <property type="project" value="TreeGrafter"/>
</dbReference>
<evidence type="ECO:0000256" key="3">
    <source>
        <dbReference type="ARBA" id="ARBA00007811"/>
    </source>
</evidence>
<dbReference type="GO" id="GO:0030497">
    <property type="term" value="P:fatty acid elongation"/>
    <property type="evidence" value="ECO:0007669"/>
    <property type="project" value="TreeGrafter"/>
</dbReference>
<comment type="catalytic activity">
    <reaction evidence="13">
        <text>a very-long-chain (3R)-3-hydroxyacyl-CoA = a very-long-chain (2E)-enoyl-CoA + H2O</text>
        <dbReference type="Rhea" id="RHEA:45812"/>
        <dbReference type="ChEBI" id="CHEBI:15377"/>
        <dbReference type="ChEBI" id="CHEBI:83728"/>
        <dbReference type="ChEBI" id="CHEBI:85440"/>
        <dbReference type="EC" id="4.2.1.134"/>
    </reaction>
</comment>
<keyword evidence="10 14" id="KW-0472">Membrane</keyword>
<keyword evidence="11" id="KW-0275">Fatty acid biosynthesis</keyword>
<evidence type="ECO:0000256" key="2">
    <source>
        <dbReference type="ARBA" id="ARBA00005194"/>
    </source>
</evidence>
<evidence type="ECO:0000256" key="1">
    <source>
        <dbReference type="ARBA" id="ARBA00004141"/>
    </source>
</evidence>
<keyword evidence="5" id="KW-0444">Lipid biosynthesis</keyword>
<evidence type="ECO:0000256" key="11">
    <source>
        <dbReference type="ARBA" id="ARBA00023160"/>
    </source>
</evidence>
<evidence type="ECO:0000256" key="4">
    <source>
        <dbReference type="ARBA" id="ARBA00013122"/>
    </source>
</evidence>
<evidence type="ECO:0000256" key="9">
    <source>
        <dbReference type="ARBA" id="ARBA00023098"/>
    </source>
</evidence>
<evidence type="ECO:0000313" key="17">
    <source>
        <dbReference type="Proteomes" id="UP000054408"/>
    </source>
</evidence>
<dbReference type="Pfam" id="PF04387">
    <property type="entry name" value="PTPLA"/>
    <property type="match status" value="1"/>
</dbReference>
<keyword evidence="15" id="KW-0732">Signal</keyword>
<dbReference type="eggNOG" id="KOG3187">
    <property type="taxonomic scope" value="Eukaryota"/>
</dbReference>
<evidence type="ECO:0000313" key="16">
    <source>
        <dbReference type="EMBL" id="KNC46125.1"/>
    </source>
</evidence>
<comment type="pathway">
    <text evidence="2">Lipid metabolism; fatty acid biosynthesis.</text>
</comment>
<dbReference type="EC" id="4.2.1.134" evidence="4"/>
<keyword evidence="8 14" id="KW-1133">Transmembrane helix</keyword>
<dbReference type="RefSeq" id="XP_013763102.1">
    <property type="nucleotide sequence ID" value="XM_013907648.1"/>
</dbReference>
<dbReference type="GO" id="GO:0102158">
    <property type="term" value="F:very-long-chain (3R)-3-hydroxyacyl-CoA dehydratase activity"/>
    <property type="evidence" value="ECO:0007669"/>
    <property type="project" value="UniProtKB-EC"/>
</dbReference>
<sequence>MVAWAYTLVLLVTAWTEDKTAEEAWPVIEGALKVAQTMALLEVVHSLIGFVRSPVVTTAMQVASRIVLLWGYTNAFPAAQKHWSLWLMVGSWSLVEVPRYAFYAVNLYLPMNKVPYALFWARYSLFMILYPTGISGELIQVWSTLKTTKADPTLVPVYYISLALLALYVPGGPIMFGHMQKQRKGQFKKRANFGKPAPAPAGLLFPQDAKGKRSTTAACKDIFSTAVEVQDAEAAAAIRGDRGWRFSYPQHLLRMVQLCCKSKKSAVSISKALLRRAHSTFEFVRDGQTFTLAEAMDGRFADSFYTGVVEGEAPKGSGVLEVPYKTGTLSGQALKDQLRKWVEAGTIEADAAEAIEAVADNPEWMDLSDKYFVLLGAGSAMGPLLQLMAMGANIIAIDLDRPGIWKRLFSIARNSPGRMFYPLSRPASECADEGELAAAAGCNLFTQTPEIRNWINAEFSKRELTIGSYAYLHGALHVQVSLAMDAIVASLLDEGLNLRLAYLCTPTLTYVIPKEARAAAAANEANAPMWQRLVRGLTFGKKLVSNALPLFVGDDGTEYAICDGVVTAQGPNYALAKTIQQARAVVARTEMNTPVSKHVAPSTATKSVVDNKSFAAAYGGFRFFAAMEVFYQETSNAVMAAILVHDIQNPDAVANPSVVLSNPMELFAHNAIHGGVWRNGFKINSIGEVAALAFYATEYTFQLVAASGAVAALGWYLNTHGLPIEF</sequence>
<dbReference type="OMA" id="AKWKANI"/>
<comment type="subcellular location">
    <subcellularLocation>
        <location evidence="1">Membrane</location>
        <topology evidence="1">Multi-pass membrane protein</topology>
    </subcellularLocation>
</comment>
<dbReference type="PANTHER" id="PTHR11035">
    <property type="entry name" value="VERY-LONG-CHAIN (3R)-3-HYDROXYACYL-COA DEHYDRATASE"/>
    <property type="match status" value="1"/>
</dbReference>
<dbReference type="GO" id="GO:0042761">
    <property type="term" value="P:very long-chain fatty acid biosynthetic process"/>
    <property type="evidence" value="ECO:0007669"/>
    <property type="project" value="TreeGrafter"/>
</dbReference>
<evidence type="ECO:0000256" key="7">
    <source>
        <dbReference type="ARBA" id="ARBA00022832"/>
    </source>
</evidence>
<accession>A0A0L0D1Y2</accession>
<dbReference type="PANTHER" id="PTHR11035:SF3">
    <property type="entry name" value="VERY-LONG-CHAIN (3R)-3-HYDROXYACYL-COA DEHYDRATASE"/>
    <property type="match status" value="1"/>
</dbReference>